<accession>A0ABT6ZCB7</accession>
<comment type="caution">
    <text evidence="1">The sequence shown here is derived from an EMBL/GenBank/DDBJ whole genome shotgun (WGS) entry which is preliminary data.</text>
</comment>
<name>A0ABT6ZCB7_9MICO</name>
<dbReference type="RefSeq" id="WP_283715276.1">
    <property type="nucleotide sequence ID" value="NZ_JASJND010000003.1"/>
</dbReference>
<reference evidence="1 2" key="1">
    <citation type="submission" date="2023-05" db="EMBL/GenBank/DDBJ databases">
        <title>Microbacterium dauci sp.nov., Isolated from Carrot Rhizosphere Soil.</title>
        <authorList>
            <person name="Xiao Z."/>
            <person name="Zheng J."/>
        </authorList>
    </citation>
    <scope>NUCLEOTIDE SEQUENCE [LARGE SCALE GENOMIC DNA]</scope>
    <source>
        <strain evidence="1 2">LX3-4</strain>
    </source>
</reference>
<keyword evidence="2" id="KW-1185">Reference proteome</keyword>
<proteinExistence type="predicted"/>
<evidence type="ECO:0000313" key="2">
    <source>
        <dbReference type="Proteomes" id="UP001321481"/>
    </source>
</evidence>
<dbReference type="EMBL" id="JASJND010000003">
    <property type="protein sequence ID" value="MDJ1113799.1"/>
    <property type="molecule type" value="Genomic_DNA"/>
</dbReference>
<sequence>MEIRLVGGPLDGQIVAAQPEGYILINVEHFERPDQNDLTLLHEESRHIAVYAPVAALIERSGGDVIQRELIDADAHLSKVLRARGIAGPVKVINQSDGELVDAWTRVKEADRRYTEWLDANFSD</sequence>
<gene>
    <name evidence="1" type="ORF">QNI14_04975</name>
</gene>
<protein>
    <submittedName>
        <fullName evidence="1">Uncharacterized protein</fullName>
    </submittedName>
</protein>
<organism evidence="1 2">
    <name type="scientific">Microbacterium dauci</name>
    <dbReference type="NCBI Taxonomy" id="3048008"/>
    <lineage>
        <taxon>Bacteria</taxon>
        <taxon>Bacillati</taxon>
        <taxon>Actinomycetota</taxon>
        <taxon>Actinomycetes</taxon>
        <taxon>Micrococcales</taxon>
        <taxon>Microbacteriaceae</taxon>
        <taxon>Microbacterium</taxon>
    </lineage>
</organism>
<evidence type="ECO:0000313" key="1">
    <source>
        <dbReference type="EMBL" id="MDJ1113799.1"/>
    </source>
</evidence>
<dbReference type="Proteomes" id="UP001321481">
    <property type="component" value="Unassembled WGS sequence"/>
</dbReference>